<protein>
    <submittedName>
        <fullName evidence="1">Uncharacterized protein</fullName>
    </submittedName>
</protein>
<dbReference type="EMBL" id="BAAAEN010000001">
    <property type="protein sequence ID" value="GAA0489427.1"/>
    <property type="molecule type" value="Genomic_DNA"/>
</dbReference>
<evidence type="ECO:0000313" key="2">
    <source>
        <dbReference type="Proteomes" id="UP001501706"/>
    </source>
</evidence>
<gene>
    <name evidence="1" type="ORF">GCM10009097_01050</name>
</gene>
<reference evidence="1 2" key="1">
    <citation type="journal article" date="2019" name="Int. J. Syst. Evol. Microbiol.">
        <title>The Global Catalogue of Microorganisms (GCM) 10K type strain sequencing project: providing services to taxonomists for standard genome sequencing and annotation.</title>
        <authorList>
            <consortium name="The Broad Institute Genomics Platform"/>
            <consortium name="The Broad Institute Genome Sequencing Center for Infectious Disease"/>
            <person name="Wu L."/>
            <person name="Ma J."/>
        </authorList>
    </citation>
    <scope>NUCLEOTIDE SEQUENCE [LARGE SCALE GENOMIC DNA]</scope>
    <source>
        <strain evidence="1 2">JCM 14330</strain>
    </source>
</reference>
<organism evidence="1 2">
    <name type="scientific">Pigmentiphaga daeguensis</name>
    <dbReference type="NCBI Taxonomy" id="414049"/>
    <lineage>
        <taxon>Bacteria</taxon>
        <taxon>Pseudomonadati</taxon>
        <taxon>Pseudomonadota</taxon>
        <taxon>Betaproteobacteria</taxon>
        <taxon>Burkholderiales</taxon>
        <taxon>Alcaligenaceae</taxon>
        <taxon>Pigmentiphaga</taxon>
    </lineage>
</organism>
<proteinExistence type="predicted"/>
<keyword evidence="2" id="KW-1185">Reference proteome</keyword>
<dbReference type="Proteomes" id="UP001501706">
    <property type="component" value="Unassembled WGS sequence"/>
</dbReference>
<comment type="caution">
    <text evidence="1">The sequence shown here is derived from an EMBL/GenBank/DDBJ whole genome shotgun (WGS) entry which is preliminary data.</text>
</comment>
<accession>A0ABN1B482</accession>
<evidence type="ECO:0000313" key="1">
    <source>
        <dbReference type="EMBL" id="GAA0489427.1"/>
    </source>
</evidence>
<name>A0ABN1B482_9BURK</name>
<sequence length="115" mass="12129">MRPAGIEPARLAAADFLTRYCSRSRIARGNAVWGLDSALTIASRGGIAAPSLRSPPSSLYTRPAACIGRLLGSAFPCQGFAEFDGFYSRTFVQGTPLLRKSATSTSFVTGARAVL</sequence>